<dbReference type="GO" id="GO:0005222">
    <property type="term" value="F:intracellularly cAMP-activated cation channel activity"/>
    <property type="evidence" value="ECO:0007669"/>
    <property type="project" value="TreeGrafter"/>
</dbReference>
<dbReference type="GO" id="GO:0017071">
    <property type="term" value="C:intracellular cyclic nucleotide activated cation channel complex"/>
    <property type="evidence" value="ECO:0007669"/>
    <property type="project" value="TreeGrafter"/>
</dbReference>
<dbReference type="PANTHER" id="PTHR45638:SF11">
    <property type="entry name" value="CYCLIC NUCLEOTIDE-GATED CATION CHANNEL SUBUNIT A"/>
    <property type="match status" value="1"/>
</dbReference>
<dbReference type="Proteomes" id="UP000887540">
    <property type="component" value="Unplaced"/>
</dbReference>
<evidence type="ECO:0000256" key="1">
    <source>
        <dbReference type="SAM" id="MobiDB-lite"/>
    </source>
</evidence>
<evidence type="ECO:0000313" key="4">
    <source>
        <dbReference type="WBParaSite" id="ACRNAN_scaffold10306.g20627.t1"/>
    </source>
</evidence>
<accession>A0A914CFH7</accession>
<feature type="region of interest" description="Disordered" evidence="1">
    <location>
        <begin position="49"/>
        <end position="85"/>
    </location>
</feature>
<sequence>METIGSSETTSLAEEHTTITVLDGEPTTVTVLDGNQSLEANNNQETLLDPARLEDNSPNNATTEEATEPSPVVETPSGIPVDSAPVTNSPMVKKIFLRRLASVAALKSGTTDTGLKRLATVAELNSLPEIERKVENNETQAPMPVENGVENGQVSRGAPTLANGLRPGAKKFASLAKSVRILNRAAAKTQDNMHVGVLQAQTEFLTKFGMGLPHLHAHSSQESGIQWEGNKMKFIKNKLVFDSNADYYFHWLIVVSLAVMYNLFFIVFRCVFTPSMAMLGKFPFVCINLVMLVCDIFCDGIYLIDMFVKSRTDLVAHQYRQAPK</sequence>
<name>A0A914CFH7_9BILA</name>
<reference evidence="4" key="1">
    <citation type="submission" date="2022-11" db="UniProtKB">
        <authorList>
            <consortium name="WormBaseParasite"/>
        </authorList>
    </citation>
    <scope>IDENTIFICATION</scope>
</reference>
<dbReference type="GO" id="GO:0044877">
    <property type="term" value="F:protein-containing complex binding"/>
    <property type="evidence" value="ECO:0007669"/>
    <property type="project" value="TreeGrafter"/>
</dbReference>
<evidence type="ECO:0000256" key="2">
    <source>
        <dbReference type="SAM" id="Phobius"/>
    </source>
</evidence>
<keyword evidence="3" id="KW-1185">Reference proteome</keyword>
<dbReference type="InterPro" id="IPR050866">
    <property type="entry name" value="CNG_cation_channel"/>
</dbReference>
<keyword evidence="2" id="KW-1133">Transmembrane helix</keyword>
<dbReference type="SUPFAM" id="SSF81324">
    <property type="entry name" value="Voltage-gated potassium channels"/>
    <property type="match status" value="1"/>
</dbReference>
<dbReference type="AlphaFoldDB" id="A0A914CFH7"/>
<feature type="transmembrane region" description="Helical" evidence="2">
    <location>
        <begin position="248"/>
        <end position="272"/>
    </location>
</feature>
<evidence type="ECO:0000313" key="3">
    <source>
        <dbReference type="Proteomes" id="UP000887540"/>
    </source>
</evidence>
<dbReference type="GO" id="GO:0030553">
    <property type="term" value="F:cGMP binding"/>
    <property type="evidence" value="ECO:0007669"/>
    <property type="project" value="TreeGrafter"/>
</dbReference>
<dbReference type="WBParaSite" id="ACRNAN_scaffold10306.g20627.t1">
    <property type="protein sequence ID" value="ACRNAN_scaffold10306.g20627.t1"/>
    <property type="gene ID" value="ACRNAN_scaffold10306.g20627"/>
</dbReference>
<protein>
    <submittedName>
        <fullName evidence="4">Uncharacterized protein</fullName>
    </submittedName>
</protein>
<proteinExistence type="predicted"/>
<dbReference type="GO" id="GO:0005223">
    <property type="term" value="F:intracellularly cGMP-activated cation channel activity"/>
    <property type="evidence" value="ECO:0007669"/>
    <property type="project" value="TreeGrafter"/>
</dbReference>
<dbReference type="PANTHER" id="PTHR45638">
    <property type="entry name" value="CYCLIC NUCLEOTIDE-GATED CATION CHANNEL SUBUNIT A"/>
    <property type="match status" value="1"/>
</dbReference>
<feature type="transmembrane region" description="Helical" evidence="2">
    <location>
        <begin position="284"/>
        <end position="304"/>
    </location>
</feature>
<feature type="compositionally biased region" description="Polar residues" evidence="1">
    <location>
        <begin position="1"/>
        <end position="12"/>
    </location>
</feature>
<organism evidence="3 4">
    <name type="scientific">Acrobeloides nanus</name>
    <dbReference type="NCBI Taxonomy" id="290746"/>
    <lineage>
        <taxon>Eukaryota</taxon>
        <taxon>Metazoa</taxon>
        <taxon>Ecdysozoa</taxon>
        <taxon>Nematoda</taxon>
        <taxon>Chromadorea</taxon>
        <taxon>Rhabditida</taxon>
        <taxon>Tylenchina</taxon>
        <taxon>Cephalobomorpha</taxon>
        <taxon>Cephaloboidea</taxon>
        <taxon>Cephalobidae</taxon>
        <taxon>Acrobeloides</taxon>
    </lineage>
</organism>
<keyword evidence="2" id="KW-0472">Membrane</keyword>
<feature type="region of interest" description="Disordered" evidence="1">
    <location>
        <begin position="1"/>
        <end position="24"/>
    </location>
</feature>
<keyword evidence="2" id="KW-0812">Transmembrane</keyword>
<dbReference type="GO" id="GO:0005886">
    <property type="term" value="C:plasma membrane"/>
    <property type="evidence" value="ECO:0007669"/>
    <property type="project" value="TreeGrafter"/>
</dbReference>